<reference evidence="2" key="1">
    <citation type="submission" date="2021-02" db="EMBL/GenBank/DDBJ databases">
        <title>Comparative genomics reveals that relaxation of natural selection precedes convergent phenotypic evolution of cavefish.</title>
        <authorList>
            <person name="Peng Z."/>
        </authorList>
    </citation>
    <scope>NUCLEOTIDE SEQUENCE</scope>
    <source>
        <tissue evidence="2">Muscle</tissue>
    </source>
</reference>
<name>A0A9W7TPE7_TRIRA</name>
<proteinExistence type="predicted"/>
<protein>
    <recommendedName>
        <fullName evidence="1">Reverse transcriptase domain-containing protein</fullName>
    </recommendedName>
</protein>
<dbReference type="Pfam" id="PF00078">
    <property type="entry name" value="RVT_1"/>
    <property type="match status" value="1"/>
</dbReference>
<dbReference type="PROSITE" id="PS50878">
    <property type="entry name" value="RT_POL"/>
    <property type="match status" value="1"/>
</dbReference>
<dbReference type="Proteomes" id="UP001059041">
    <property type="component" value="Linkage Group LG12"/>
</dbReference>
<evidence type="ECO:0000313" key="2">
    <source>
        <dbReference type="EMBL" id="KAI7802780.1"/>
    </source>
</evidence>
<organism evidence="2 3">
    <name type="scientific">Triplophysa rosa</name>
    <name type="common">Cave loach</name>
    <dbReference type="NCBI Taxonomy" id="992332"/>
    <lineage>
        <taxon>Eukaryota</taxon>
        <taxon>Metazoa</taxon>
        <taxon>Chordata</taxon>
        <taxon>Craniata</taxon>
        <taxon>Vertebrata</taxon>
        <taxon>Euteleostomi</taxon>
        <taxon>Actinopterygii</taxon>
        <taxon>Neopterygii</taxon>
        <taxon>Teleostei</taxon>
        <taxon>Ostariophysi</taxon>
        <taxon>Cypriniformes</taxon>
        <taxon>Nemacheilidae</taxon>
        <taxon>Triplophysa</taxon>
    </lineage>
</organism>
<dbReference type="EMBL" id="JAFHDT010000012">
    <property type="protein sequence ID" value="KAI7802780.1"/>
    <property type="molecule type" value="Genomic_DNA"/>
</dbReference>
<keyword evidence="3" id="KW-1185">Reference proteome</keyword>
<feature type="domain" description="Reverse transcriptase" evidence="1">
    <location>
        <begin position="1"/>
        <end position="136"/>
    </location>
</feature>
<dbReference type="InterPro" id="IPR000477">
    <property type="entry name" value="RT_dom"/>
</dbReference>
<feature type="non-terminal residue" evidence="2">
    <location>
        <position position="1"/>
    </location>
</feature>
<accession>A0A9W7TPE7</accession>
<evidence type="ECO:0000259" key="1">
    <source>
        <dbReference type="PROSITE" id="PS50878"/>
    </source>
</evidence>
<evidence type="ECO:0000313" key="3">
    <source>
        <dbReference type="Proteomes" id="UP001059041"/>
    </source>
</evidence>
<dbReference type="AlphaFoldDB" id="A0A9W7TPE7"/>
<gene>
    <name evidence="2" type="ORF">IRJ41_018385</name>
</gene>
<comment type="caution">
    <text evidence="2">The sequence shown here is derived from an EMBL/GenBank/DDBJ whole genome shotgun (WGS) entry which is preliminary data.</text>
</comment>
<sequence length="315" mass="35226">QVCLRVPNKRPLSNVSFLTERPQAVRVGSNTSSTIILNTGSPQGCVLSPLLYTLLTHDCTPSHNSNLFIKFADDTTVVGLISNRVETNCRSELSHLARWCSDNNLSLNVDKTKEIVVDFRRVHTQHAPLTINGATVERRWAIFLEYCHLASLMPQARFGPGCLHPLLISSSEGSVPSLEETIDLPCHPRLLVGPQSDGLCDRYIINALVDVGSDSLCVLLEVCGVIVCGSLLKHIPVSGLEVPLTTLLATLVSDCELSHFEVSVSSRCRMRRRIRAKMRSDHKRRRRSAERWYLRDCIKKTLYFNQEKICKAPLL</sequence>
<dbReference type="PANTHER" id="PTHR33332">
    <property type="entry name" value="REVERSE TRANSCRIPTASE DOMAIN-CONTAINING PROTEIN"/>
    <property type="match status" value="1"/>
</dbReference>